<dbReference type="Gene3D" id="1.10.3230.30">
    <property type="entry name" value="Phage gp6-like head-tail connector protein"/>
    <property type="match status" value="1"/>
</dbReference>
<evidence type="ECO:0000313" key="2">
    <source>
        <dbReference type="Proteomes" id="UP000197097"/>
    </source>
</evidence>
<dbReference type="OrthoDB" id="8478788at2"/>
<proteinExistence type="predicted"/>
<dbReference type="AlphaFoldDB" id="A0A246JXW5"/>
<gene>
    <name evidence="1" type="ORF">CDQ91_09960</name>
</gene>
<organism evidence="1 2">
    <name type="scientific">Sphingopyxis witflariensis</name>
    <dbReference type="NCBI Taxonomy" id="173675"/>
    <lineage>
        <taxon>Bacteria</taxon>
        <taxon>Pseudomonadati</taxon>
        <taxon>Pseudomonadota</taxon>
        <taxon>Alphaproteobacteria</taxon>
        <taxon>Sphingomonadales</taxon>
        <taxon>Sphingomonadaceae</taxon>
        <taxon>Sphingopyxis</taxon>
    </lineage>
</organism>
<accession>A0A246JXW5</accession>
<dbReference type="InterPro" id="IPR011738">
    <property type="entry name" value="Phage_CHP"/>
</dbReference>
<name>A0A246JXW5_9SPHN</name>
<dbReference type="Proteomes" id="UP000197097">
    <property type="component" value="Unassembled WGS sequence"/>
</dbReference>
<evidence type="ECO:0000313" key="1">
    <source>
        <dbReference type="EMBL" id="OWQ97941.1"/>
    </source>
</evidence>
<reference evidence="1 2" key="1">
    <citation type="journal article" date="2002" name="Int. J. Syst. Evol. Microbiol.">
        <title>Sphingopyxis witflariensis sp. nov., isolated from activated sludge.</title>
        <authorList>
            <person name="Kampfer P."/>
            <person name="Witzenberger R."/>
            <person name="Denner E.B."/>
            <person name="Busse H.J."/>
            <person name="Neef A."/>
        </authorList>
    </citation>
    <scope>NUCLEOTIDE SEQUENCE [LARGE SCALE GENOMIC DNA]</scope>
    <source>
        <strain evidence="1 2">DSM 14551</strain>
    </source>
</reference>
<comment type="caution">
    <text evidence="1">The sequence shown here is derived from an EMBL/GenBank/DDBJ whole genome shotgun (WGS) entry which is preliminary data.</text>
</comment>
<evidence type="ECO:0008006" key="3">
    <source>
        <dbReference type="Google" id="ProtNLM"/>
    </source>
</evidence>
<keyword evidence="2" id="KW-1185">Reference proteome</keyword>
<dbReference type="EMBL" id="NISJ01000004">
    <property type="protein sequence ID" value="OWQ97941.1"/>
    <property type="molecule type" value="Genomic_DNA"/>
</dbReference>
<protein>
    <recommendedName>
        <fullName evidence="3">Phage gp6-like head-tail connector protein</fullName>
    </recommendedName>
</protein>
<dbReference type="CDD" id="cd08054">
    <property type="entry name" value="gp6"/>
    <property type="match status" value="1"/>
</dbReference>
<dbReference type="RefSeq" id="WP_088472554.1">
    <property type="nucleotide sequence ID" value="NZ_NISJ01000004.1"/>
</dbReference>
<sequence length="182" mass="19415">MMAQSLFPGDAPVSLNEARSWLRLGATIDDAVVAQMVRAATNICEAFVGQWLIVRAGEEILSLQTRAVPLSARPVIAVDGAALLRADGGERELGEGDYRTVIGRDGTAFVTVHDPGDAIRVRIAYRAGMAEGANDIPEAIRQGIVRMTQHLHDARDGAGEAPPAAIAALWQPWRRLTLGGGR</sequence>
<dbReference type="NCBIfam" id="TIGR02215">
    <property type="entry name" value="phage_chp_gp8"/>
    <property type="match status" value="1"/>
</dbReference>